<feature type="region of interest" description="Disordered" evidence="3">
    <location>
        <begin position="556"/>
        <end position="575"/>
    </location>
</feature>
<dbReference type="Gene3D" id="2.40.420.20">
    <property type="match status" value="1"/>
</dbReference>
<dbReference type="Pfam" id="PF25990">
    <property type="entry name" value="Beta-barrel_YknX"/>
    <property type="match status" value="1"/>
</dbReference>
<name>A0A1G1ZIB5_9BACT</name>
<proteinExistence type="predicted"/>
<dbReference type="Pfam" id="PF25917">
    <property type="entry name" value="BSH_RND"/>
    <property type="match status" value="1"/>
</dbReference>
<evidence type="ECO:0000256" key="3">
    <source>
        <dbReference type="SAM" id="MobiDB-lite"/>
    </source>
</evidence>
<dbReference type="SUPFAM" id="SSF111369">
    <property type="entry name" value="HlyD-like secretion proteins"/>
    <property type="match status" value="1"/>
</dbReference>
<feature type="domain" description="Multidrug resistance protein MdtA-like barrel-sandwich hybrid" evidence="5">
    <location>
        <begin position="75"/>
        <end position="383"/>
    </location>
</feature>
<sequence>MNKFLNYKIVIRVKSWVAAHKAASAAIAVFLILSGYWAFGKLTGTDGETRYVLGTIRKGTIVISTSGSGQVSASNQVDVKSKASGEVIYIGVKSGQEVRAGTLIAQLDARDAQKAVRDAEANLESAKITLEKLKGPEGLAIPRNKEQAQENLKKSYEDGFNTVSNAFLDLPSVISGVKDILYGENFSKGQWNADYFANAVNKYDEKIIQFRDDAYAKYQSARKAYDENFNNYKSASRFSDEALIESLIEETYNTVKIMAEAVKSANNFIQFYKDKLTDRALQPDTLASAFLSNLDTYTGKTNSHLLNLLSAKNSIKNYRDAVLNADLDIRAQELSIKQRENSFLDAREKLADYYIRAPLEGSIAKLNVKKLDSVTSATVVATLITKQKFAEISLNEVDISKVRVGQKAALTFDAVEGLDITGEVAEVDAIGTVSQGVVTYNVKIVFGAEDARIKPGMSVNASIITDTKADILLAPNSAVKSMGNYYYVEMFDSSLSEENNQNVISSVPPRRQTVEIGLSNDISTEIISGLEEGARIVVRTVNQASVPAAQTAPSIFQATGGNRSGGGGGTIRIPH</sequence>
<evidence type="ECO:0000256" key="4">
    <source>
        <dbReference type="SAM" id="Phobius"/>
    </source>
</evidence>
<dbReference type="InterPro" id="IPR058625">
    <property type="entry name" value="MdtA-like_BSH"/>
</dbReference>
<dbReference type="Proteomes" id="UP000177960">
    <property type="component" value="Unassembled WGS sequence"/>
</dbReference>
<evidence type="ECO:0000259" key="6">
    <source>
        <dbReference type="Pfam" id="PF25990"/>
    </source>
</evidence>
<feature type="domain" description="YknX-like beta-barrel" evidence="6">
    <location>
        <begin position="393"/>
        <end position="463"/>
    </location>
</feature>
<reference evidence="7 8" key="1">
    <citation type="journal article" date="2016" name="Nat. Commun.">
        <title>Thousands of microbial genomes shed light on interconnected biogeochemical processes in an aquifer system.</title>
        <authorList>
            <person name="Anantharaman K."/>
            <person name="Brown C.T."/>
            <person name="Hug L.A."/>
            <person name="Sharon I."/>
            <person name="Castelle C.J."/>
            <person name="Probst A.J."/>
            <person name="Thomas B.C."/>
            <person name="Singh A."/>
            <person name="Wilkins M.J."/>
            <person name="Karaoz U."/>
            <person name="Brodie E.L."/>
            <person name="Williams K.H."/>
            <person name="Hubbard S.S."/>
            <person name="Banfield J.F."/>
        </authorList>
    </citation>
    <scope>NUCLEOTIDE SEQUENCE [LARGE SCALE GENOMIC DNA]</scope>
</reference>
<keyword evidence="4" id="KW-0472">Membrane</keyword>
<dbReference type="PANTHER" id="PTHR32347">
    <property type="entry name" value="EFFLUX SYSTEM COMPONENT YKNX-RELATED"/>
    <property type="match status" value="1"/>
</dbReference>
<organism evidence="7 8">
    <name type="scientific">Candidatus Harrisonbacteria bacterium RIFCSPHIGHO2_02_FULL_42_16</name>
    <dbReference type="NCBI Taxonomy" id="1798404"/>
    <lineage>
        <taxon>Bacteria</taxon>
        <taxon>Candidatus Harrisoniibacteriota</taxon>
    </lineage>
</organism>
<evidence type="ECO:0000259" key="5">
    <source>
        <dbReference type="Pfam" id="PF25917"/>
    </source>
</evidence>
<evidence type="ECO:0000256" key="2">
    <source>
        <dbReference type="ARBA" id="ARBA00023054"/>
    </source>
</evidence>
<evidence type="ECO:0000313" key="7">
    <source>
        <dbReference type="EMBL" id="OGY64333.1"/>
    </source>
</evidence>
<protein>
    <submittedName>
        <fullName evidence="7">Uncharacterized protein</fullName>
    </submittedName>
</protein>
<dbReference type="InterPro" id="IPR058636">
    <property type="entry name" value="Beta-barrel_YknX"/>
</dbReference>
<accession>A0A1G1ZIB5</accession>
<dbReference type="Gene3D" id="2.40.50.100">
    <property type="match status" value="1"/>
</dbReference>
<keyword evidence="4" id="KW-0812">Transmembrane</keyword>
<evidence type="ECO:0000313" key="8">
    <source>
        <dbReference type="Proteomes" id="UP000177960"/>
    </source>
</evidence>
<dbReference type="AlphaFoldDB" id="A0A1G1ZIB5"/>
<comment type="caution">
    <text evidence="7">The sequence shown here is derived from an EMBL/GenBank/DDBJ whole genome shotgun (WGS) entry which is preliminary data.</text>
</comment>
<dbReference type="EMBL" id="MHJG01000004">
    <property type="protein sequence ID" value="OGY64333.1"/>
    <property type="molecule type" value="Genomic_DNA"/>
</dbReference>
<evidence type="ECO:0000256" key="1">
    <source>
        <dbReference type="ARBA" id="ARBA00004196"/>
    </source>
</evidence>
<dbReference type="Gene3D" id="1.10.287.470">
    <property type="entry name" value="Helix hairpin bin"/>
    <property type="match status" value="1"/>
</dbReference>
<dbReference type="GO" id="GO:0030313">
    <property type="term" value="C:cell envelope"/>
    <property type="evidence" value="ECO:0007669"/>
    <property type="project" value="UniProtKB-SubCell"/>
</dbReference>
<dbReference type="STRING" id="1798404.A3B92_00055"/>
<gene>
    <name evidence="7" type="ORF">A3B92_00055</name>
</gene>
<keyword evidence="2" id="KW-0175">Coiled coil</keyword>
<comment type="subcellular location">
    <subcellularLocation>
        <location evidence="1">Cell envelope</location>
    </subcellularLocation>
</comment>
<feature type="compositionally biased region" description="Gly residues" evidence="3">
    <location>
        <begin position="562"/>
        <end position="575"/>
    </location>
</feature>
<keyword evidence="4" id="KW-1133">Transmembrane helix</keyword>
<dbReference type="InterPro" id="IPR050465">
    <property type="entry name" value="UPF0194_transport"/>
</dbReference>
<dbReference type="Gene3D" id="2.40.30.170">
    <property type="match status" value="1"/>
</dbReference>
<feature type="transmembrane region" description="Helical" evidence="4">
    <location>
        <begin position="21"/>
        <end position="39"/>
    </location>
</feature>